<dbReference type="Proteomes" id="UP000249091">
    <property type="component" value="Chromosome 1"/>
</dbReference>
<dbReference type="InterPro" id="IPR012914">
    <property type="entry name" value="PucR_dom"/>
</dbReference>
<protein>
    <submittedName>
        <fullName evidence="3">Purine catabolism regulatory protein</fullName>
    </submittedName>
</protein>
<dbReference type="PANTHER" id="PTHR33744">
    <property type="entry name" value="CARBOHYDRATE DIACID REGULATOR"/>
    <property type="match status" value="1"/>
</dbReference>
<dbReference type="STRING" id="1219011.GCA_001895045_02457"/>
<dbReference type="InterPro" id="IPR042070">
    <property type="entry name" value="PucR_C-HTH_sf"/>
</dbReference>
<sequence length="502" mass="54024">MLLQDVLDDAELGIRVLHGDRAMLDRPVLRTCTTDMPDPTRYVSAGSLVFSGLVWHKSAEDSDLFVKHLARMGVTALAAGEALLGAVPDDVVAACIRHRLPLVSVPADMPFSRIIERLTARMSGARMDRLQNGLARQRRLLEAVADGRSIDDLLARTASEFGADAWLLTATGVCLVGDEHLDEDTVDHLVESALTAERLPHTTGDYTVLSVGAGLRDRASSWLLVVRHTGPGRADCLDAFGELAAVAALDRVRRDERRRSTWDTCDATGVVAGAATAFDASRRLVTVVARRVPVHPRAGVVTTDRLHSLRAVLCDALPGSVSALDGDRVVLTVAGENTDVGMLLRRRLSRIVPASEGTGLRIGVSATCTLGSLAGAIATATALAADDGDLPEPVSVRVAAMDSAAELFSAVPDRLRHDFARRVLGPVLDHDLSNDGGLLPTLEVFLACSGSWRRTADRIHVHLNTVRYRIGKVEKLTGRDLSRLDDKLDVYLALRSLHMQQS</sequence>
<dbReference type="KEGG" id="rcr:NCTC10994_02756"/>
<dbReference type="Gene3D" id="1.10.10.2840">
    <property type="entry name" value="PucR C-terminal helix-turn-helix domain"/>
    <property type="match status" value="1"/>
</dbReference>
<dbReference type="Pfam" id="PF13556">
    <property type="entry name" value="HTH_30"/>
    <property type="match status" value="1"/>
</dbReference>
<dbReference type="InterPro" id="IPR051448">
    <property type="entry name" value="CdaR-like_regulators"/>
</dbReference>
<feature type="domain" description="Purine catabolism PurC-like" evidence="1">
    <location>
        <begin position="5"/>
        <end position="119"/>
    </location>
</feature>
<keyword evidence="4" id="KW-1185">Reference proteome</keyword>
<evidence type="ECO:0000313" key="4">
    <source>
        <dbReference type="Proteomes" id="UP000249091"/>
    </source>
</evidence>
<evidence type="ECO:0000313" key="3">
    <source>
        <dbReference type="EMBL" id="SQI34417.1"/>
    </source>
</evidence>
<organism evidence="3 4">
    <name type="scientific">Rhodococcus coprophilus</name>
    <dbReference type="NCBI Taxonomy" id="38310"/>
    <lineage>
        <taxon>Bacteria</taxon>
        <taxon>Bacillati</taxon>
        <taxon>Actinomycetota</taxon>
        <taxon>Actinomycetes</taxon>
        <taxon>Mycobacteriales</taxon>
        <taxon>Nocardiaceae</taxon>
        <taxon>Rhodococcus</taxon>
    </lineage>
</organism>
<reference evidence="3 4" key="1">
    <citation type="submission" date="2018-06" db="EMBL/GenBank/DDBJ databases">
        <authorList>
            <consortium name="Pathogen Informatics"/>
            <person name="Doyle S."/>
        </authorList>
    </citation>
    <scope>NUCLEOTIDE SEQUENCE [LARGE SCALE GENOMIC DNA]</scope>
    <source>
        <strain evidence="3 4">NCTC10994</strain>
    </source>
</reference>
<dbReference type="PANTHER" id="PTHR33744:SF17">
    <property type="entry name" value="CONSERVED PROTEIN"/>
    <property type="match status" value="1"/>
</dbReference>
<gene>
    <name evidence="3" type="ORF">NCTC10994_02756</name>
</gene>
<name>A0A2X4U3J3_9NOCA</name>
<dbReference type="Pfam" id="PF07905">
    <property type="entry name" value="PucR"/>
    <property type="match status" value="1"/>
</dbReference>
<dbReference type="InterPro" id="IPR025736">
    <property type="entry name" value="PucR_C-HTH_dom"/>
</dbReference>
<dbReference type="AlphaFoldDB" id="A0A2X4U3J3"/>
<dbReference type="RefSeq" id="WP_084722609.1">
    <property type="nucleotide sequence ID" value="NZ_JAFBBL010000001.1"/>
</dbReference>
<proteinExistence type="predicted"/>
<evidence type="ECO:0000259" key="1">
    <source>
        <dbReference type="Pfam" id="PF07905"/>
    </source>
</evidence>
<feature type="domain" description="PucR C-terminal helix-turn-helix" evidence="2">
    <location>
        <begin position="438"/>
        <end position="495"/>
    </location>
</feature>
<accession>A0A2X4U3J3</accession>
<dbReference type="EMBL" id="LS483468">
    <property type="protein sequence ID" value="SQI34417.1"/>
    <property type="molecule type" value="Genomic_DNA"/>
</dbReference>
<evidence type="ECO:0000259" key="2">
    <source>
        <dbReference type="Pfam" id="PF13556"/>
    </source>
</evidence>